<evidence type="ECO:0000313" key="3">
    <source>
        <dbReference type="Proteomes" id="UP000018817"/>
    </source>
</evidence>
<evidence type="ECO:0000313" key="2">
    <source>
        <dbReference type="EMBL" id="ETN08603.1"/>
    </source>
</evidence>
<organism evidence="2 3">
    <name type="scientific">Phytophthora nicotianae (strain INRA-310)</name>
    <name type="common">Phytophthora parasitica</name>
    <dbReference type="NCBI Taxonomy" id="761204"/>
    <lineage>
        <taxon>Eukaryota</taxon>
        <taxon>Sar</taxon>
        <taxon>Stramenopiles</taxon>
        <taxon>Oomycota</taxon>
        <taxon>Peronosporomycetes</taxon>
        <taxon>Peronosporales</taxon>
        <taxon>Peronosporaceae</taxon>
        <taxon>Phytophthora</taxon>
    </lineage>
</organism>
<gene>
    <name evidence="2" type="ORF">PPTG_23048</name>
</gene>
<dbReference type="AlphaFoldDB" id="W2Q5X8"/>
<dbReference type="EMBL" id="KI669588">
    <property type="protein sequence ID" value="ETN08603.1"/>
    <property type="molecule type" value="Genomic_DNA"/>
</dbReference>
<feature type="compositionally biased region" description="Polar residues" evidence="1">
    <location>
        <begin position="18"/>
        <end position="27"/>
    </location>
</feature>
<name>W2Q5X8_PHYN3</name>
<proteinExistence type="predicted"/>
<dbReference type="VEuPathDB" id="FungiDB:PPTG_23048"/>
<reference evidence="3" key="1">
    <citation type="submission" date="2011-12" db="EMBL/GenBank/DDBJ databases">
        <authorList>
            <consortium name="The Broad Institute Genome Sequencing Platform"/>
            <person name="Russ C."/>
            <person name="Tyler B."/>
            <person name="Panabieres F."/>
            <person name="Shan W."/>
            <person name="Tripathy S."/>
            <person name="Grunwald N."/>
            <person name="Machado M."/>
            <person name="Young S.K."/>
            <person name="Zeng Q."/>
            <person name="Gargeya S."/>
            <person name="Fitzgerald M."/>
            <person name="Haas B."/>
            <person name="Abouelleil A."/>
            <person name="Alvarado L."/>
            <person name="Arachchi H.M."/>
            <person name="Berlin A."/>
            <person name="Chapman S.B."/>
            <person name="Gearin G."/>
            <person name="Goldberg J."/>
            <person name="Griggs A."/>
            <person name="Gujja S."/>
            <person name="Hansen M."/>
            <person name="Heiman D."/>
            <person name="Howarth C."/>
            <person name="Larimer J."/>
            <person name="Lui A."/>
            <person name="MacDonald P.J.P."/>
            <person name="McCowen C."/>
            <person name="Montmayeur A."/>
            <person name="Murphy C."/>
            <person name="Neiman D."/>
            <person name="Pearson M."/>
            <person name="Priest M."/>
            <person name="Roberts A."/>
            <person name="Saif S."/>
            <person name="Shea T."/>
            <person name="Sisk P."/>
            <person name="Stolte C."/>
            <person name="Sykes S."/>
            <person name="Wortman J."/>
            <person name="Nusbaum C."/>
            <person name="Birren B."/>
        </authorList>
    </citation>
    <scope>NUCLEOTIDE SEQUENCE [LARGE SCALE GENOMIC DNA]</scope>
    <source>
        <strain evidence="3">INRA-310</strain>
    </source>
</reference>
<dbReference type="RefSeq" id="XP_008906351.1">
    <property type="nucleotide sequence ID" value="XM_008908103.1"/>
</dbReference>
<dbReference type="GeneID" id="20191647"/>
<sequence length="79" mass="8328">MSFVFVNGGSIHGLRSPSKPSTTTEGSSVLKIPGRPRSVGMYNHPAGFLGGYTVIPASGEAAAHARRAESFPLRVSTKW</sequence>
<protein>
    <submittedName>
        <fullName evidence="2">Uncharacterized protein</fullName>
    </submittedName>
</protein>
<feature type="region of interest" description="Disordered" evidence="1">
    <location>
        <begin position="1"/>
        <end position="33"/>
    </location>
</feature>
<accession>W2Q5X8</accession>
<reference evidence="2 3" key="2">
    <citation type="submission" date="2013-11" db="EMBL/GenBank/DDBJ databases">
        <title>The Genome Sequence of Phytophthora parasitica INRA-310.</title>
        <authorList>
            <consortium name="The Broad Institute Genomics Platform"/>
            <person name="Russ C."/>
            <person name="Tyler B."/>
            <person name="Panabieres F."/>
            <person name="Shan W."/>
            <person name="Tripathy S."/>
            <person name="Grunwald N."/>
            <person name="Machado M."/>
            <person name="Johnson C.S."/>
            <person name="Arredondo F."/>
            <person name="Hong C."/>
            <person name="Coffey M."/>
            <person name="Young S.K."/>
            <person name="Zeng Q."/>
            <person name="Gargeya S."/>
            <person name="Fitzgerald M."/>
            <person name="Abouelleil A."/>
            <person name="Alvarado L."/>
            <person name="Chapman S.B."/>
            <person name="Gainer-Dewar J."/>
            <person name="Goldberg J."/>
            <person name="Griggs A."/>
            <person name="Gujja S."/>
            <person name="Hansen M."/>
            <person name="Howarth C."/>
            <person name="Imamovic A."/>
            <person name="Ireland A."/>
            <person name="Larimer J."/>
            <person name="McCowan C."/>
            <person name="Murphy C."/>
            <person name="Pearson M."/>
            <person name="Poon T.W."/>
            <person name="Priest M."/>
            <person name="Roberts A."/>
            <person name="Saif S."/>
            <person name="Shea T."/>
            <person name="Sykes S."/>
            <person name="Wortman J."/>
            <person name="Nusbaum C."/>
            <person name="Birren B."/>
        </authorList>
    </citation>
    <scope>NUCLEOTIDE SEQUENCE [LARGE SCALE GENOMIC DNA]</scope>
    <source>
        <strain evidence="2 3">INRA-310</strain>
    </source>
</reference>
<dbReference type="Proteomes" id="UP000018817">
    <property type="component" value="Unassembled WGS sequence"/>
</dbReference>
<evidence type="ECO:0000256" key="1">
    <source>
        <dbReference type="SAM" id="MobiDB-lite"/>
    </source>
</evidence>